<keyword evidence="1" id="KW-0812">Transmembrane</keyword>
<organism evidence="2 3">
    <name type="scientific">Altererythrobacter litoralis</name>
    <dbReference type="NCBI Taxonomy" id="3113904"/>
    <lineage>
        <taxon>Bacteria</taxon>
        <taxon>Pseudomonadati</taxon>
        <taxon>Pseudomonadota</taxon>
        <taxon>Alphaproteobacteria</taxon>
        <taxon>Sphingomonadales</taxon>
        <taxon>Erythrobacteraceae</taxon>
        <taxon>Altererythrobacter</taxon>
    </lineage>
</organism>
<dbReference type="EMBL" id="JAZDQV010000002">
    <property type="protein sequence ID" value="MEE1876711.1"/>
    <property type="molecule type" value="Genomic_DNA"/>
</dbReference>
<dbReference type="Pfam" id="PF13630">
    <property type="entry name" value="SdpI"/>
    <property type="match status" value="1"/>
</dbReference>
<feature type="transmembrane region" description="Helical" evidence="1">
    <location>
        <begin position="83"/>
        <end position="102"/>
    </location>
</feature>
<keyword evidence="1" id="KW-0472">Membrane</keyword>
<dbReference type="Proteomes" id="UP001343492">
    <property type="component" value="Unassembled WGS sequence"/>
</dbReference>
<keyword evidence="1" id="KW-1133">Transmembrane helix</keyword>
<feature type="transmembrane region" description="Helical" evidence="1">
    <location>
        <begin position="52"/>
        <end position="71"/>
    </location>
</feature>
<dbReference type="RefSeq" id="WP_354143815.1">
    <property type="nucleotide sequence ID" value="NZ_JAZDQV010000002.1"/>
</dbReference>
<reference evidence="2 3" key="1">
    <citation type="submission" date="2024-01" db="EMBL/GenBank/DDBJ databases">
        <title>The genome sequence of Erythrobacteraceae sp. strain 1XM1-14.</title>
        <authorList>
            <person name="Liu Y."/>
        </authorList>
    </citation>
    <scope>NUCLEOTIDE SEQUENCE [LARGE SCALE GENOMIC DNA]</scope>
    <source>
        <strain evidence="2 3">1XM1-14</strain>
    </source>
</reference>
<evidence type="ECO:0000313" key="2">
    <source>
        <dbReference type="EMBL" id="MEE1876711.1"/>
    </source>
</evidence>
<comment type="caution">
    <text evidence="2">The sequence shown here is derived from an EMBL/GenBank/DDBJ whole genome shotgun (WGS) entry which is preliminary data.</text>
</comment>
<gene>
    <name evidence="2" type="ORF">VRS74_03290</name>
</gene>
<protein>
    <submittedName>
        <fullName evidence="2">SdpI family protein</fullName>
    </submittedName>
</protein>
<keyword evidence="3" id="KW-1185">Reference proteome</keyword>
<name>A0ABU7GCK3_9SPHN</name>
<dbReference type="InterPro" id="IPR025962">
    <property type="entry name" value="SdpI/YhfL"/>
</dbReference>
<evidence type="ECO:0000256" key="1">
    <source>
        <dbReference type="SAM" id="Phobius"/>
    </source>
</evidence>
<evidence type="ECO:0000313" key="3">
    <source>
        <dbReference type="Proteomes" id="UP001343492"/>
    </source>
</evidence>
<accession>A0ABU7GCK3</accession>
<proteinExistence type="predicted"/>
<sequence length="104" mass="11080">MRGLTILDFVPLFLAAVCLPLALSLIEPNGVYGVRTSATFASEDAWYRANSISGWCGLVAGLAGFAFNWRLSRNPVDDKQSKRRGLVVVLVVAAAMTIPGLLAA</sequence>